<dbReference type="GeneID" id="100897885"/>
<dbReference type="GO" id="GO:0006897">
    <property type="term" value="P:endocytosis"/>
    <property type="evidence" value="ECO:0007669"/>
    <property type="project" value="UniProtKB-KW"/>
</dbReference>
<dbReference type="FunFam" id="2.120.10.30:FF:000132">
    <property type="entry name" value="Uncharacterized protein"/>
    <property type="match status" value="1"/>
</dbReference>
<feature type="domain" description="EGF-like" evidence="14">
    <location>
        <begin position="523"/>
        <end position="559"/>
    </location>
</feature>
<keyword evidence="13" id="KW-0812">Transmembrane</keyword>
<evidence type="ECO:0000256" key="10">
    <source>
        <dbReference type="PROSITE-ProRule" id="PRU00124"/>
    </source>
</evidence>
<keyword evidence="4" id="KW-0732">Signal</keyword>
<reference evidence="16" key="1">
    <citation type="submission" date="2025-08" db="UniProtKB">
        <authorList>
            <consortium name="RefSeq"/>
        </authorList>
    </citation>
    <scope>IDENTIFICATION</scope>
</reference>
<evidence type="ECO:0000256" key="4">
    <source>
        <dbReference type="ARBA" id="ARBA00022729"/>
    </source>
</evidence>
<evidence type="ECO:0000256" key="9">
    <source>
        <dbReference type="ARBA" id="ARBA00023180"/>
    </source>
</evidence>
<keyword evidence="2" id="KW-0245">EGF-like domain</keyword>
<feature type="domain" description="EGF-like" evidence="14">
    <location>
        <begin position="826"/>
        <end position="866"/>
    </location>
</feature>
<dbReference type="Gene3D" id="2.120.10.30">
    <property type="entry name" value="TolB, C-terminal domain"/>
    <property type="match status" value="4"/>
</dbReference>
<dbReference type="Proteomes" id="UP000694867">
    <property type="component" value="Unplaced"/>
</dbReference>
<evidence type="ECO:0000259" key="14">
    <source>
        <dbReference type="SMART" id="SM00181"/>
    </source>
</evidence>
<accession>A0AAJ7SFW5</accession>
<dbReference type="SMART" id="SM00181">
    <property type="entry name" value="EGF"/>
    <property type="match status" value="4"/>
</dbReference>
<feature type="transmembrane region" description="Helical" evidence="13">
    <location>
        <begin position="1359"/>
        <end position="1378"/>
    </location>
</feature>
<evidence type="ECO:0000256" key="12">
    <source>
        <dbReference type="SAM" id="MobiDB-lite"/>
    </source>
</evidence>
<dbReference type="Gene3D" id="4.10.400.10">
    <property type="entry name" value="Low-density Lipoprotein Receptor"/>
    <property type="match status" value="3"/>
</dbReference>
<evidence type="ECO:0000256" key="2">
    <source>
        <dbReference type="ARBA" id="ARBA00022536"/>
    </source>
</evidence>
<dbReference type="KEGG" id="goe:100897885"/>
<keyword evidence="15" id="KW-1185">Reference proteome</keyword>
<evidence type="ECO:0000256" key="3">
    <source>
        <dbReference type="ARBA" id="ARBA00022583"/>
    </source>
</evidence>
<feature type="repeat" description="LDL-receptor class B" evidence="11">
    <location>
        <begin position="347"/>
        <end position="389"/>
    </location>
</feature>
<feature type="repeat" description="LDL-receptor class B" evidence="11">
    <location>
        <begin position="653"/>
        <end position="694"/>
    </location>
</feature>
<dbReference type="CDD" id="cd00112">
    <property type="entry name" value="LDLa"/>
    <property type="match status" value="4"/>
</dbReference>
<keyword evidence="6 13" id="KW-0472">Membrane</keyword>
<gene>
    <name evidence="16" type="primary">LOC100897885</name>
</gene>
<feature type="repeat" description="LDL-receptor class B" evidence="11">
    <location>
        <begin position="390"/>
        <end position="432"/>
    </location>
</feature>
<comment type="caution">
    <text evidence="10">Lacks conserved residue(s) required for the propagation of feature annotation.</text>
</comment>
<evidence type="ECO:0000256" key="8">
    <source>
        <dbReference type="ARBA" id="ARBA00023170"/>
    </source>
</evidence>
<dbReference type="Pfam" id="PF00058">
    <property type="entry name" value="Ldl_recept_b"/>
    <property type="match status" value="6"/>
</dbReference>
<evidence type="ECO:0000256" key="5">
    <source>
        <dbReference type="ARBA" id="ARBA00022737"/>
    </source>
</evidence>
<evidence type="ECO:0000313" key="15">
    <source>
        <dbReference type="Proteomes" id="UP000694867"/>
    </source>
</evidence>
<feature type="repeat" description="LDL-receptor class B" evidence="11">
    <location>
        <begin position="38"/>
        <end position="80"/>
    </location>
</feature>
<evidence type="ECO:0000256" key="6">
    <source>
        <dbReference type="ARBA" id="ARBA00023136"/>
    </source>
</evidence>
<dbReference type="InterPro" id="IPR000742">
    <property type="entry name" value="EGF"/>
</dbReference>
<dbReference type="PROSITE" id="PS51120">
    <property type="entry name" value="LDLRB"/>
    <property type="match status" value="8"/>
</dbReference>
<comment type="subcellular location">
    <subcellularLocation>
        <location evidence="1">Membrane</location>
        <topology evidence="1">Single-pass membrane protein</topology>
    </subcellularLocation>
</comment>
<feature type="compositionally biased region" description="Low complexity" evidence="12">
    <location>
        <begin position="1418"/>
        <end position="1432"/>
    </location>
</feature>
<feature type="domain" description="EGF-like" evidence="14">
    <location>
        <begin position="217"/>
        <end position="256"/>
    </location>
</feature>
<dbReference type="Pfam" id="PF00057">
    <property type="entry name" value="Ldl_recept_a"/>
    <property type="match status" value="3"/>
</dbReference>
<feature type="disulfide bond" evidence="10">
    <location>
        <begin position="1193"/>
        <end position="1208"/>
    </location>
</feature>
<organism evidence="15 16">
    <name type="scientific">Galendromus occidentalis</name>
    <name type="common">western predatory mite</name>
    <dbReference type="NCBI Taxonomy" id="34638"/>
    <lineage>
        <taxon>Eukaryota</taxon>
        <taxon>Metazoa</taxon>
        <taxon>Ecdysozoa</taxon>
        <taxon>Arthropoda</taxon>
        <taxon>Chelicerata</taxon>
        <taxon>Arachnida</taxon>
        <taxon>Acari</taxon>
        <taxon>Parasitiformes</taxon>
        <taxon>Mesostigmata</taxon>
        <taxon>Gamasina</taxon>
        <taxon>Phytoseioidea</taxon>
        <taxon>Phytoseiidae</taxon>
        <taxon>Typhlodrominae</taxon>
        <taxon>Galendromus</taxon>
    </lineage>
</organism>
<dbReference type="PANTHER" id="PTHR46513">
    <property type="entry name" value="VITELLOGENIN RECEPTOR-LIKE PROTEIN-RELATED-RELATED"/>
    <property type="match status" value="1"/>
</dbReference>
<keyword evidence="7 10" id="KW-1015">Disulfide bond</keyword>
<dbReference type="SUPFAM" id="SSF57424">
    <property type="entry name" value="LDL receptor-like module"/>
    <property type="match status" value="3"/>
</dbReference>
<dbReference type="InterPro" id="IPR023415">
    <property type="entry name" value="LDLR_class-A_CS"/>
</dbReference>
<keyword evidence="16" id="KW-0449">Lipoprotein</keyword>
<feature type="repeat" description="LDL-receptor class B" evidence="11">
    <location>
        <begin position="433"/>
        <end position="474"/>
    </location>
</feature>
<name>A0AAJ7SFW5_9ACAR</name>
<evidence type="ECO:0000313" key="16">
    <source>
        <dbReference type="RefSeq" id="XP_028967168.1"/>
    </source>
</evidence>
<feature type="region of interest" description="Disordered" evidence="12">
    <location>
        <begin position="1405"/>
        <end position="1464"/>
    </location>
</feature>
<feature type="domain" description="EGF-like" evidence="14">
    <location>
        <begin position="1137"/>
        <end position="1168"/>
    </location>
</feature>
<dbReference type="InterPro" id="IPR050778">
    <property type="entry name" value="Cueball_EGF_LRP_Nidogen"/>
</dbReference>
<dbReference type="Pfam" id="PF14670">
    <property type="entry name" value="FXa_inhibition"/>
    <property type="match status" value="2"/>
</dbReference>
<dbReference type="SMART" id="SM00192">
    <property type="entry name" value="LDLa"/>
    <property type="match status" value="4"/>
</dbReference>
<evidence type="ECO:0000256" key="7">
    <source>
        <dbReference type="ARBA" id="ARBA00023157"/>
    </source>
</evidence>
<dbReference type="FunFam" id="2.120.10.30:FF:000241">
    <property type="entry name" value="Low-density lipoprotein receptor-related protein 6"/>
    <property type="match status" value="2"/>
</dbReference>
<dbReference type="PROSITE" id="PS01209">
    <property type="entry name" value="LDLRA_1"/>
    <property type="match status" value="1"/>
</dbReference>
<feature type="disulfide bond" evidence="10">
    <location>
        <begin position="1316"/>
        <end position="1331"/>
    </location>
</feature>
<keyword evidence="9" id="KW-0325">Glycoprotein</keyword>
<dbReference type="CTD" id="44279"/>
<feature type="disulfide bond" evidence="10">
    <location>
        <begin position="1280"/>
        <end position="1295"/>
    </location>
</feature>
<dbReference type="InterPro" id="IPR000033">
    <property type="entry name" value="LDLR_classB_rpt"/>
</dbReference>
<feature type="disulfide bond" evidence="10">
    <location>
        <begin position="1233"/>
        <end position="1248"/>
    </location>
</feature>
<keyword evidence="8 16" id="KW-0675">Receptor</keyword>
<evidence type="ECO:0000256" key="1">
    <source>
        <dbReference type="ARBA" id="ARBA00004167"/>
    </source>
</evidence>
<keyword evidence="3" id="KW-0254">Endocytosis</keyword>
<feature type="repeat" description="LDL-receptor class B" evidence="11">
    <location>
        <begin position="81"/>
        <end position="124"/>
    </location>
</feature>
<feature type="repeat" description="LDL-receptor class B" evidence="11">
    <location>
        <begin position="304"/>
        <end position="346"/>
    </location>
</feature>
<dbReference type="SUPFAM" id="SSF57196">
    <property type="entry name" value="EGF/Laminin"/>
    <property type="match status" value="3"/>
</dbReference>
<evidence type="ECO:0000256" key="13">
    <source>
        <dbReference type="SAM" id="Phobius"/>
    </source>
</evidence>
<keyword evidence="5" id="KW-0677">Repeat</keyword>
<protein>
    <submittedName>
        <fullName evidence="16">Low-density lipoprotein receptor-related protein 6</fullName>
    </submittedName>
</protein>
<dbReference type="SUPFAM" id="SSF63825">
    <property type="entry name" value="YWTD domain"/>
    <property type="match status" value="4"/>
</dbReference>
<dbReference type="InterPro" id="IPR002172">
    <property type="entry name" value="LDrepeatLR_classA_rpt"/>
</dbReference>
<evidence type="ECO:0000256" key="11">
    <source>
        <dbReference type="PROSITE-ProRule" id="PRU00461"/>
    </source>
</evidence>
<proteinExistence type="predicted"/>
<dbReference type="PANTHER" id="PTHR46513:SF41">
    <property type="entry name" value="LOW-DENSITY LIPOPROTEIN RECEPTOR-RELATED PROTEIN"/>
    <property type="match status" value="1"/>
</dbReference>
<sequence length="1542" mass="171313">MPTSLNGGHSPVPSSSQRVIVRNNIGQIDGIACDWITMKLYWTDSVFRRIEVADVEGRFRKVLIGNDMDLPRSIAVVANNNIMFWTDWGEKPKLERASMDGSDRKVIVSGDIGWPNGIAVDPDEPRVYYSDARLSALFSMDFDGNHRTNVLKYEGHPYSVVVLDNYIYWTDWQNNSVFTTPKRGLGSMRKALQDTHLTTLDIKFYASSQQRGDLNTPCNHNNGGCSALCLLSTNPSGMSCACPTGVRLQSDNKTCEEEIESMFFVARKVDIQAISLDTSDHTIMALPLRDIKHAIAVDFDPYEGFLFWSDDETKTINRAKLDGTEQQIIINKDIFLPDGIAIDSVARNIYFTDAESGRIHVAPLSGSYRKTIISSGLRKPRAIAVDSKAGWVYWTDWGLGVVERSHLDGRNRETLVHNPHGWPNGLALDTENGKMYWGDAKTALIEEANMDGTGRVVLLEKIYHIFGLALYNGYLYWSEWKLSRLERYKLDTRAREIMAANLADVMLVWAGNIKKPPPGSDNPCYNGGGCSHFCLNTPRGKVCACPDNMTLTDDAKSCELEKPVLLAASSDGKLMHGLVGANNTLLGEQVSQITEVQAVGAIEFYWTDKSLYFVDSIKRIIYRTFVERPARVEAVVKNGLERVSGLAVDWLAGNLYWADSELARIEVSRLNGAHRRVILWVEMKPTLLVVDPVGKQLYWVDIYSTARIDRSRLDGSRRGKLVDIKAQAQAISLDPIGRKLYWTDGDSIESVELSGKSRRAVYSSSRTRLSQMAVHNGRLFLSNETHVWTSVASRPDQNTQLWQRQGPRGVCELEVLQKPPASAWNQCALSNGECQALCFAVPSKEKSFYCSCGTHYVPDAQEGRCVLPRNMILFAQKTTIGRLPLNADGPDILLPISTRSVRSLHYDPYSGLIYWLDPTQEQILRAKDDGSAFEPAFKPSQNESRLIDFTLDPLTGQLFWICGNRNTINVARMMPQGNFKQLGVIAKLDRPRLIAVHQQKSLVVFLNTEAGVNKIMSCSYDGTGLKTIFNGRERIKAPTDLVVDTRSDLVIWADIGPRRVESVHLDGDRFVTLLKDIEVNSLAVFEDAVIGLNRKDHQIFMFDKNGDGKKKLLSSHRSPLVDVFAVPSTLPAVKPKDCSCSHVCLVHGQKEVKFSCSCPEEHSEGSCDVATCSPSEWTCRGGVNRCIPLEARCDGTFDCSDGSDEYGCCALMDVFKCSSNGELDMCVHSKRVCDGHADCRDGSDEKDCEHECHDEQCCQKSFRCQKSPGKYSCLPPEKICNAESDCSDNTDEISCCPNGMFQCHNRSGCIDSSKVCDGYRQCADGSDEFSCCSDNCRTLVSKSQDIAVPAADDSRLSKFLISFGVIVIVIIGVGTFFAKRDPKRDFGLDTAMHYQVQPQSLNAPMMPLPVMKGPPAAPSSAASSDPNPSTYPHNPPPSPATTQSYDHLYYNRGPPMRSGASSTCSSSQIYMGSETSFIGHQRRNNRCNFRRPNTPCSAEEYDSLCYERGYVPPPASPIPTTEKALLYGELSPNPSHRDQGFV</sequence>
<dbReference type="InterPro" id="IPR036055">
    <property type="entry name" value="LDL_receptor-like_sf"/>
</dbReference>
<dbReference type="PRINTS" id="PR00261">
    <property type="entry name" value="LDLRECEPTOR"/>
</dbReference>
<keyword evidence="13" id="KW-1133">Transmembrane helix</keyword>
<dbReference type="GO" id="GO:0016020">
    <property type="term" value="C:membrane"/>
    <property type="evidence" value="ECO:0007669"/>
    <property type="project" value="UniProtKB-SubCell"/>
</dbReference>
<dbReference type="PROSITE" id="PS50068">
    <property type="entry name" value="LDLRA_2"/>
    <property type="match status" value="4"/>
</dbReference>
<dbReference type="InterPro" id="IPR011042">
    <property type="entry name" value="6-blade_b-propeller_TolB-like"/>
</dbReference>
<feature type="repeat" description="LDL-receptor class B" evidence="11">
    <location>
        <begin position="695"/>
        <end position="737"/>
    </location>
</feature>
<dbReference type="SMART" id="SM00135">
    <property type="entry name" value="LY"/>
    <property type="match status" value="16"/>
</dbReference>
<dbReference type="RefSeq" id="XP_028967168.1">
    <property type="nucleotide sequence ID" value="XM_029111335.1"/>
</dbReference>